<reference evidence="10 11" key="1">
    <citation type="submission" date="2017-03" db="EMBL/GenBank/DDBJ databases">
        <title>Genome sequence of Clostridium thermoalcaliphilum DSM 7309.</title>
        <authorList>
            <person name="Poehlein A."/>
            <person name="Daniel R."/>
        </authorList>
    </citation>
    <scope>NUCLEOTIDE SEQUENCE [LARGE SCALE GENOMIC DNA]</scope>
    <source>
        <strain evidence="10 11">DSM 7309</strain>
    </source>
</reference>
<dbReference type="Pfam" id="PF07669">
    <property type="entry name" value="Eco57I"/>
    <property type="match status" value="1"/>
</dbReference>
<dbReference type="GO" id="GO:0003677">
    <property type="term" value="F:DNA binding"/>
    <property type="evidence" value="ECO:0007669"/>
    <property type="project" value="UniProtKB-KW"/>
</dbReference>
<dbReference type="EC" id="2.1.1.72" evidence="1"/>
<evidence type="ECO:0000313" key="10">
    <source>
        <dbReference type="EMBL" id="OPJ57178.1"/>
    </source>
</evidence>
<dbReference type="OrthoDB" id="9815272at2"/>
<dbReference type="SUPFAM" id="SSF53335">
    <property type="entry name" value="S-adenosyl-L-methionine-dependent methyltransferases"/>
    <property type="match status" value="1"/>
</dbReference>
<evidence type="ECO:0000256" key="4">
    <source>
        <dbReference type="ARBA" id="ARBA00022691"/>
    </source>
</evidence>
<dbReference type="PANTHER" id="PTHR33841:SF6">
    <property type="entry name" value="TYPE II METHYLTRANSFERASE M.HINDII"/>
    <property type="match status" value="1"/>
</dbReference>
<comment type="caution">
    <text evidence="10">The sequence shown here is derived from an EMBL/GenBank/DDBJ whole genome shotgun (WGS) entry which is preliminary data.</text>
</comment>
<evidence type="ECO:0000256" key="2">
    <source>
        <dbReference type="ARBA" id="ARBA00022603"/>
    </source>
</evidence>
<accession>A0A1V4IB11</accession>
<dbReference type="GO" id="GO:0009307">
    <property type="term" value="P:DNA restriction-modification system"/>
    <property type="evidence" value="ECO:0007669"/>
    <property type="project" value="UniProtKB-KW"/>
</dbReference>
<dbReference type="RefSeq" id="WP_079410822.1">
    <property type="nucleotide sequence ID" value="NZ_MZGW01000001.1"/>
</dbReference>
<keyword evidence="2" id="KW-0489">Methyltransferase</keyword>
<dbReference type="InterPro" id="IPR025931">
    <property type="entry name" value="TaqI_C"/>
</dbReference>
<evidence type="ECO:0000313" key="11">
    <source>
        <dbReference type="Proteomes" id="UP000190140"/>
    </source>
</evidence>
<evidence type="ECO:0000259" key="9">
    <source>
        <dbReference type="Pfam" id="PF12950"/>
    </source>
</evidence>
<dbReference type="EMBL" id="MZGW01000001">
    <property type="protein sequence ID" value="OPJ57178.1"/>
    <property type="molecule type" value="Genomic_DNA"/>
</dbReference>
<comment type="catalytic activity">
    <reaction evidence="7">
        <text>a 2'-deoxyadenosine in DNA + S-adenosyl-L-methionine = an N(6)-methyl-2'-deoxyadenosine in DNA + S-adenosyl-L-homocysteine + H(+)</text>
        <dbReference type="Rhea" id="RHEA:15197"/>
        <dbReference type="Rhea" id="RHEA-COMP:12418"/>
        <dbReference type="Rhea" id="RHEA-COMP:12419"/>
        <dbReference type="ChEBI" id="CHEBI:15378"/>
        <dbReference type="ChEBI" id="CHEBI:57856"/>
        <dbReference type="ChEBI" id="CHEBI:59789"/>
        <dbReference type="ChEBI" id="CHEBI:90615"/>
        <dbReference type="ChEBI" id="CHEBI:90616"/>
        <dbReference type="EC" id="2.1.1.72"/>
    </reaction>
</comment>
<evidence type="ECO:0000256" key="3">
    <source>
        <dbReference type="ARBA" id="ARBA00022679"/>
    </source>
</evidence>
<dbReference type="REBASE" id="199719">
    <property type="entry name" value="M.Cth7309ORF4610P"/>
</dbReference>
<evidence type="ECO:0000256" key="1">
    <source>
        <dbReference type="ARBA" id="ARBA00011900"/>
    </source>
</evidence>
<feature type="domain" description="Type II methyltransferase M.TaqI-like" evidence="8">
    <location>
        <begin position="268"/>
        <end position="422"/>
    </location>
</feature>
<keyword evidence="4" id="KW-0949">S-adenosyl-L-methionine</keyword>
<keyword evidence="6" id="KW-0238">DNA-binding</keyword>
<name>A0A1V4IB11_9FIRM</name>
<protein>
    <recommendedName>
        <fullName evidence="1">site-specific DNA-methyltransferase (adenine-specific)</fullName>
        <ecNumber evidence="1">2.1.1.72</ecNumber>
    </recommendedName>
</protein>
<dbReference type="Pfam" id="PF12950">
    <property type="entry name" value="TaqI_C"/>
    <property type="match status" value="1"/>
</dbReference>
<feature type="domain" description="TaqI-like C-terminal specificity" evidence="9">
    <location>
        <begin position="555"/>
        <end position="687"/>
    </location>
</feature>
<dbReference type="GO" id="GO:0016787">
    <property type="term" value="F:hydrolase activity"/>
    <property type="evidence" value="ECO:0007669"/>
    <property type="project" value="UniProtKB-KW"/>
</dbReference>
<organism evidence="10 11">
    <name type="scientific">Alkalithermobacter paradoxus</name>
    <dbReference type="NCBI Taxonomy" id="29349"/>
    <lineage>
        <taxon>Bacteria</taxon>
        <taxon>Bacillati</taxon>
        <taxon>Bacillota</taxon>
        <taxon>Clostridia</taxon>
        <taxon>Peptostreptococcales</taxon>
        <taxon>Tepidibacteraceae</taxon>
        <taxon>Alkalithermobacter</taxon>
    </lineage>
</organism>
<evidence type="ECO:0000256" key="7">
    <source>
        <dbReference type="ARBA" id="ARBA00047942"/>
    </source>
</evidence>
<evidence type="ECO:0000256" key="6">
    <source>
        <dbReference type="ARBA" id="ARBA00023125"/>
    </source>
</evidence>
<dbReference type="PANTHER" id="PTHR33841">
    <property type="entry name" value="DNA METHYLTRANSFERASE YEEA-RELATED"/>
    <property type="match status" value="1"/>
</dbReference>
<keyword evidence="5" id="KW-0680">Restriction system</keyword>
<proteinExistence type="predicted"/>
<dbReference type="Gene3D" id="3.40.50.150">
    <property type="entry name" value="Vaccinia Virus protein VP39"/>
    <property type="match status" value="1"/>
</dbReference>
<dbReference type="InterPro" id="IPR002052">
    <property type="entry name" value="DNA_methylase_N6_adenine_CS"/>
</dbReference>
<dbReference type="InterPro" id="IPR029063">
    <property type="entry name" value="SAM-dependent_MTases_sf"/>
</dbReference>
<sequence length="762" mass="90264">MKNGTEVILKQVSKLYTDIFNIINKEFERNYNANIQFKNLMHSYSLKHELNLPIDKFKEEFCKKSSFVLISKLIFLNICTRKLLIKSINEWPNLINEFRFDELFDFIFSNKNSLQSRLFNDIRIYESLHLDNRQLNVIIDKFHSLNYDIDPGLLGKLYEQLIDIDTKKSLGSFYTPIFIVDYMLENTVDEVNILKSPFVKVLDPSCGCGYFLDKAYDLLMQKFKRNIVSLNSMYYNHEYTISSNGITQIVKGKDYWVTKNIHFHILKHCIYGADIDSFSTYITKFVLLLKDIESFSYELNVINCDSLIRYENLSNLDKEKINFWSRKFDYIIGNPPYIGTKNLNKDYKKYLLNNYSDVFKDKSDLSYCFHQRALEKVKDTGKISFIVPRYFFEGPTGMNLRCYLKNNTDIKRIIDFFGIKIFKNLGISTSILTYTRKKLYDNKIEVFKVNNKDIFNNYSLVSKLSYNTFYINQNDLKDDRWILAHPSNFKILKKISDSSNLSLKDIAYSFQGIITGYDKAFVLSSEDIHVNNIEDTVVKPWIKNSNIEKYILKKSDLKLIYADSIDDPNMFENSMRYIHKYKNKLENRRECKLGSRKWYHLQWGREEGKFNKYKMVYPYKSKQNRFAIDPDGHYFSADVYSFYIKEEYAQNISLEYLVSILNSSLYEFYFKQYGKYLGNGLYDYYPNSVMDLKIIVIKDKEVVEKKGKEIINLCRILDSSDEQKESLLYSITKLRSEIDDILYNHISLTSSEIELINEFICN</sequence>
<dbReference type="PROSITE" id="PS00092">
    <property type="entry name" value="N6_MTASE"/>
    <property type="match status" value="1"/>
</dbReference>
<keyword evidence="11" id="KW-1185">Reference proteome</keyword>
<dbReference type="PRINTS" id="PR00507">
    <property type="entry name" value="N12N6MTFRASE"/>
</dbReference>
<dbReference type="AlphaFoldDB" id="A0A1V4IB11"/>
<dbReference type="GO" id="GO:0032259">
    <property type="term" value="P:methylation"/>
    <property type="evidence" value="ECO:0007669"/>
    <property type="project" value="UniProtKB-KW"/>
</dbReference>
<dbReference type="STRING" id="29349.CLOTH_04610"/>
<dbReference type="Proteomes" id="UP000190140">
    <property type="component" value="Unassembled WGS sequence"/>
</dbReference>
<evidence type="ECO:0000259" key="8">
    <source>
        <dbReference type="Pfam" id="PF07669"/>
    </source>
</evidence>
<gene>
    <name evidence="10" type="ORF">CLOTH_04610</name>
</gene>
<evidence type="ECO:0000256" key="5">
    <source>
        <dbReference type="ARBA" id="ARBA00022747"/>
    </source>
</evidence>
<dbReference type="InterPro" id="IPR011639">
    <property type="entry name" value="MethylTrfase_TaqI-like_dom"/>
</dbReference>
<dbReference type="GO" id="GO:0009007">
    <property type="term" value="F:site-specific DNA-methyltransferase (adenine-specific) activity"/>
    <property type="evidence" value="ECO:0007669"/>
    <property type="project" value="UniProtKB-EC"/>
</dbReference>
<keyword evidence="3" id="KW-0808">Transferase</keyword>
<keyword evidence="10" id="KW-0378">Hydrolase</keyword>
<dbReference type="InterPro" id="IPR050953">
    <property type="entry name" value="N4_N6_ade-DNA_methylase"/>
</dbReference>